<keyword evidence="6" id="KW-0175">Coiled coil</keyword>
<dbReference type="Pfam" id="PF13245">
    <property type="entry name" value="AAA_19"/>
    <property type="match status" value="1"/>
</dbReference>
<dbReference type="SUPFAM" id="SSF57756">
    <property type="entry name" value="Retrovirus zinc finger-like domains"/>
    <property type="match status" value="1"/>
</dbReference>
<dbReference type="PANTHER" id="PTHR43788:SF16">
    <property type="entry name" value="HELICASE WITH ZINC FINGER 2"/>
    <property type="match status" value="1"/>
</dbReference>
<feature type="coiled-coil region" evidence="6">
    <location>
        <begin position="78"/>
        <end position="105"/>
    </location>
</feature>
<feature type="region of interest" description="Disordered" evidence="7">
    <location>
        <begin position="1030"/>
        <end position="1129"/>
    </location>
</feature>
<evidence type="ECO:0000256" key="3">
    <source>
        <dbReference type="ARBA" id="ARBA00022806"/>
    </source>
</evidence>
<feature type="compositionally biased region" description="Polar residues" evidence="7">
    <location>
        <begin position="1112"/>
        <end position="1129"/>
    </location>
</feature>
<keyword evidence="5" id="KW-0862">Zinc</keyword>
<evidence type="ECO:0000313" key="9">
    <source>
        <dbReference type="EMBL" id="KAL3121859.1"/>
    </source>
</evidence>
<keyword evidence="5" id="KW-0863">Zinc-finger</keyword>
<dbReference type="Gene3D" id="4.10.60.10">
    <property type="entry name" value="Zinc finger, CCHC-type"/>
    <property type="match status" value="1"/>
</dbReference>
<evidence type="ECO:0000256" key="7">
    <source>
        <dbReference type="SAM" id="MobiDB-lite"/>
    </source>
</evidence>
<feature type="compositionally biased region" description="Basic and acidic residues" evidence="7">
    <location>
        <begin position="1080"/>
        <end position="1111"/>
    </location>
</feature>
<comment type="caution">
    <text evidence="9">The sequence shown here is derived from an EMBL/GenBank/DDBJ whole genome shotgun (WGS) entry which is preliminary data.</text>
</comment>
<keyword evidence="10" id="KW-1185">Reference proteome</keyword>
<dbReference type="Pfam" id="PF13087">
    <property type="entry name" value="AAA_12"/>
    <property type="match status" value="1"/>
</dbReference>
<dbReference type="GO" id="GO:0016787">
    <property type="term" value="F:hydrolase activity"/>
    <property type="evidence" value="ECO:0007669"/>
    <property type="project" value="UniProtKB-KW"/>
</dbReference>
<evidence type="ECO:0000256" key="4">
    <source>
        <dbReference type="ARBA" id="ARBA00022840"/>
    </source>
</evidence>
<dbReference type="SUPFAM" id="SSF52540">
    <property type="entry name" value="P-loop containing nucleoside triphosphate hydrolases"/>
    <property type="match status" value="1"/>
</dbReference>
<feature type="compositionally biased region" description="Low complexity" evidence="7">
    <location>
        <begin position="1043"/>
        <end position="1057"/>
    </location>
</feature>
<evidence type="ECO:0000256" key="1">
    <source>
        <dbReference type="ARBA" id="ARBA00022741"/>
    </source>
</evidence>
<dbReference type="GO" id="GO:0019899">
    <property type="term" value="F:enzyme binding"/>
    <property type="evidence" value="ECO:0007669"/>
    <property type="project" value="UniProtKB-ARBA"/>
</dbReference>
<keyword evidence="2" id="KW-0378">Hydrolase</keyword>
<proteinExistence type="predicted"/>
<name>A0ABD2M312_9BILA</name>
<evidence type="ECO:0000313" key="10">
    <source>
        <dbReference type="Proteomes" id="UP001620626"/>
    </source>
</evidence>
<keyword evidence="3" id="KW-0347">Helicase</keyword>
<dbReference type="InterPro" id="IPR041679">
    <property type="entry name" value="DNA2/NAM7-like_C"/>
</dbReference>
<sequence>MSNESGQQQEEVSALEAMILETSVDPMATLGAKMLEFERASFVTNNPEKSGEESEKSAGTNDLMETEEGEKNEGMPFVAEILNVVNEMNDEMQQALDNIDESNDTAGFGTSHLRCAIVQVHSSMAVAMLKRFTKNCPWFFGISNGTPTGSDRRLRLGDEVDIVNFAWKSGYKVLRHLDQDGTSPPWLNAGNINIQATAIKANIANPTNIVPKIGIVLNVKRRGMRKTNAIQSLTVVAPGMKVAQSIPGWALGEKDWFRTGQAVLVETVELMRPNLWKVNQIYALPLNCPFGQVNDRKAYHPFVAVGIDQSPILHKFPFRRGDLDATIAQGEQAIAAAVTACLDKLEEDILRFTITAEPQVEYGAEADTAIITIRHRLDNKQEMVDMSKMWTEDQPIHARLAAKGAKPCATGFIMNVERQETQTGLNMIAKLFLAYQEAKNYACEEAWDRIMDGELTEIEPLHSRKILMQRAEKFSVNLFTEMTKNTTTGLGTIMSILMARQGERTPPQNTWDELFVAKQPALNDLIGGQRETARLMLDSVPRVVFMQAPPGTGKTKVSVDIIAAHLRTNPDAHVLFVAPLNVAVVKADPAKKKYMLELNKIGPHLLAAALRAPQLFEELKDDQKRTVLRYIKACETSPRTANEGKAAQILLSKETRRIIFCTLSLAEQIGTIFDETDMIIVDESGQASYVQLLSMLTNFPNLNKLLVAGDRWQLSVNLKDVPEAVQNGYGLDTAILNLDASAGVDRTTLTVNFRSHPFITECISAGVYAAHNEILTTGQTTKQMDELTSKTPISLPVPQCPIILVHQIDRMQEDPTSFSATNPMQTRTVMKCLTFLRPCFNGLIRVVCFYAGQAKEIGTEVSALNLPNVMVTTVDGCQGHEAEFVFVVTTKAGLSSNDNSGAFWNDERRVNVALSRSKFGMMRRFLRKALDKAIAVTPEYIHAMMDPKPQFVDGVIATTNGSVKAFDFYDDWQGSDGPSLPRSIRPPRMLFAGISRQQQSARQPGSAHPNVPAGLCHYCLRPGHYYRNCPDRPGPSPNMPRPTSSLQTTISSTSSSTNRGTAQQTTENINRIAICGQQPAKRERTTEEKDRNDRTERPSFRNVGSEDEHLDNLSNTKLSPKNSSVNYNI</sequence>
<dbReference type="EMBL" id="JBICBT010000175">
    <property type="protein sequence ID" value="KAL3121859.1"/>
    <property type="molecule type" value="Genomic_DNA"/>
</dbReference>
<feature type="compositionally biased region" description="Polar residues" evidence="7">
    <location>
        <begin position="1058"/>
        <end position="1069"/>
    </location>
</feature>
<protein>
    <recommendedName>
        <fullName evidence="8">CCHC-type domain-containing protein</fullName>
    </recommendedName>
</protein>
<dbReference type="PROSITE" id="PS50158">
    <property type="entry name" value="ZF_CCHC"/>
    <property type="match status" value="1"/>
</dbReference>
<keyword evidence="1" id="KW-0547">Nucleotide-binding</keyword>
<evidence type="ECO:0000256" key="5">
    <source>
        <dbReference type="PROSITE-ProRule" id="PRU00047"/>
    </source>
</evidence>
<dbReference type="GO" id="GO:0005524">
    <property type="term" value="F:ATP binding"/>
    <property type="evidence" value="ECO:0007669"/>
    <property type="project" value="UniProtKB-KW"/>
</dbReference>
<dbReference type="GO" id="GO:0008270">
    <property type="term" value="F:zinc ion binding"/>
    <property type="evidence" value="ECO:0007669"/>
    <property type="project" value="UniProtKB-KW"/>
</dbReference>
<reference evidence="9 10" key="1">
    <citation type="submission" date="2024-10" db="EMBL/GenBank/DDBJ databases">
        <authorList>
            <person name="Kim D."/>
        </authorList>
    </citation>
    <scope>NUCLEOTIDE SEQUENCE [LARGE SCALE GENOMIC DNA]</scope>
    <source>
        <strain evidence="9">BH-2024</strain>
    </source>
</reference>
<dbReference type="PANTHER" id="PTHR43788">
    <property type="entry name" value="DNA2/NAM7 HELICASE FAMILY MEMBER"/>
    <property type="match status" value="1"/>
</dbReference>
<evidence type="ECO:0000259" key="8">
    <source>
        <dbReference type="PROSITE" id="PS50158"/>
    </source>
</evidence>
<dbReference type="Gene3D" id="3.40.50.300">
    <property type="entry name" value="P-loop containing nucleotide triphosphate hydrolases"/>
    <property type="match status" value="2"/>
</dbReference>
<dbReference type="InterPro" id="IPR001878">
    <property type="entry name" value="Znf_CCHC"/>
</dbReference>
<organism evidence="9 10">
    <name type="scientific">Heterodera trifolii</name>
    <dbReference type="NCBI Taxonomy" id="157864"/>
    <lineage>
        <taxon>Eukaryota</taxon>
        <taxon>Metazoa</taxon>
        <taxon>Ecdysozoa</taxon>
        <taxon>Nematoda</taxon>
        <taxon>Chromadorea</taxon>
        <taxon>Rhabditida</taxon>
        <taxon>Tylenchina</taxon>
        <taxon>Tylenchomorpha</taxon>
        <taxon>Tylenchoidea</taxon>
        <taxon>Heteroderidae</taxon>
        <taxon>Heteroderinae</taxon>
        <taxon>Heterodera</taxon>
    </lineage>
</organism>
<dbReference type="GO" id="GO:0004386">
    <property type="term" value="F:helicase activity"/>
    <property type="evidence" value="ECO:0007669"/>
    <property type="project" value="UniProtKB-KW"/>
</dbReference>
<keyword evidence="4" id="KW-0067">ATP-binding</keyword>
<keyword evidence="5" id="KW-0479">Metal-binding</keyword>
<feature type="region of interest" description="Disordered" evidence="7">
    <location>
        <begin position="42"/>
        <end position="71"/>
    </location>
</feature>
<dbReference type="InterPro" id="IPR027417">
    <property type="entry name" value="P-loop_NTPase"/>
</dbReference>
<dbReference type="InterPro" id="IPR050534">
    <property type="entry name" value="Coronavir_polyprotein_1ab"/>
</dbReference>
<accession>A0ABD2M312</accession>
<feature type="domain" description="CCHC-type" evidence="8">
    <location>
        <begin position="1016"/>
        <end position="1031"/>
    </location>
</feature>
<gene>
    <name evidence="9" type="ORF">niasHT_006390</name>
</gene>
<evidence type="ECO:0000256" key="2">
    <source>
        <dbReference type="ARBA" id="ARBA00022801"/>
    </source>
</evidence>
<evidence type="ECO:0000256" key="6">
    <source>
        <dbReference type="SAM" id="Coils"/>
    </source>
</evidence>
<dbReference type="AlphaFoldDB" id="A0ABD2M312"/>
<dbReference type="Proteomes" id="UP001620626">
    <property type="component" value="Unassembled WGS sequence"/>
</dbReference>
<dbReference type="InterPro" id="IPR036875">
    <property type="entry name" value="Znf_CCHC_sf"/>
</dbReference>